<accession>A0A0C3HJD6</accession>
<keyword evidence="3" id="KW-1185">Reference proteome</keyword>
<name>A0A0C3HJD6_OIDMZ</name>
<evidence type="ECO:0000256" key="1">
    <source>
        <dbReference type="SAM" id="MobiDB-lite"/>
    </source>
</evidence>
<evidence type="ECO:0000313" key="3">
    <source>
        <dbReference type="Proteomes" id="UP000054321"/>
    </source>
</evidence>
<protein>
    <submittedName>
        <fullName evidence="2">Uncharacterized protein</fullName>
    </submittedName>
</protein>
<gene>
    <name evidence="2" type="ORF">OIDMADRAFT_18330</name>
</gene>
<dbReference type="Proteomes" id="UP000054321">
    <property type="component" value="Unassembled WGS sequence"/>
</dbReference>
<feature type="compositionally biased region" description="Basic and acidic residues" evidence="1">
    <location>
        <begin position="1"/>
        <end position="16"/>
    </location>
</feature>
<dbReference type="OrthoDB" id="3913483at2759"/>
<organism evidence="2 3">
    <name type="scientific">Oidiodendron maius (strain Zn)</name>
    <dbReference type="NCBI Taxonomy" id="913774"/>
    <lineage>
        <taxon>Eukaryota</taxon>
        <taxon>Fungi</taxon>
        <taxon>Dikarya</taxon>
        <taxon>Ascomycota</taxon>
        <taxon>Pezizomycotina</taxon>
        <taxon>Leotiomycetes</taxon>
        <taxon>Leotiomycetes incertae sedis</taxon>
        <taxon>Myxotrichaceae</taxon>
        <taxon>Oidiodendron</taxon>
    </lineage>
</organism>
<dbReference type="InParanoid" id="A0A0C3HJD6"/>
<proteinExistence type="predicted"/>
<reference evidence="3" key="2">
    <citation type="submission" date="2015-01" db="EMBL/GenBank/DDBJ databases">
        <title>Evolutionary Origins and Diversification of the Mycorrhizal Mutualists.</title>
        <authorList>
            <consortium name="DOE Joint Genome Institute"/>
            <consortium name="Mycorrhizal Genomics Consortium"/>
            <person name="Kohler A."/>
            <person name="Kuo A."/>
            <person name="Nagy L.G."/>
            <person name="Floudas D."/>
            <person name="Copeland A."/>
            <person name="Barry K.W."/>
            <person name="Cichocki N."/>
            <person name="Veneault-Fourrey C."/>
            <person name="LaButti K."/>
            <person name="Lindquist E.A."/>
            <person name="Lipzen A."/>
            <person name="Lundell T."/>
            <person name="Morin E."/>
            <person name="Murat C."/>
            <person name="Riley R."/>
            <person name="Ohm R."/>
            <person name="Sun H."/>
            <person name="Tunlid A."/>
            <person name="Henrissat B."/>
            <person name="Grigoriev I.V."/>
            <person name="Hibbett D.S."/>
            <person name="Martin F."/>
        </authorList>
    </citation>
    <scope>NUCLEOTIDE SEQUENCE [LARGE SCALE GENOMIC DNA]</scope>
    <source>
        <strain evidence="3">Zn</strain>
    </source>
</reference>
<dbReference type="EMBL" id="KN832874">
    <property type="protein sequence ID" value="KIN02467.1"/>
    <property type="molecule type" value="Genomic_DNA"/>
</dbReference>
<dbReference type="AlphaFoldDB" id="A0A0C3HJD6"/>
<evidence type="ECO:0000313" key="2">
    <source>
        <dbReference type="EMBL" id="KIN02467.1"/>
    </source>
</evidence>
<reference evidence="2 3" key="1">
    <citation type="submission" date="2014-04" db="EMBL/GenBank/DDBJ databases">
        <authorList>
            <consortium name="DOE Joint Genome Institute"/>
            <person name="Kuo A."/>
            <person name="Martino E."/>
            <person name="Perotto S."/>
            <person name="Kohler A."/>
            <person name="Nagy L.G."/>
            <person name="Floudas D."/>
            <person name="Copeland A."/>
            <person name="Barry K.W."/>
            <person name="Cichocki N."/>
            <person name="Veneault-Fourrey C."/>
            <person name="LaButti K."/>
            <person name="Lindquist E.A."/>
            <person name="Lipzen A."/>
            <person name="Lundell T."/>
            <person name="Morin E."/>
            <person name="Murat C."/>
            <person name="Sun H."/>
            <person name="Tunlid A."/>
            <person name="Henrissat B."/>
            <person name="Grigoriev I.V."/>
            <person name="Hibbett D.S."/>
            <person name="Martin F."/>
            <person name="Nordberg H.P."/>
            <person name="Cantor M.N."/>
            <person name="Hua S.X."/>
        </authorList>
    </citation>
    <scope>NUCLEOTIDE SEQUENCE [LARGE SCALE GENOMIC DNA]</scope>
    <source>
        <strain evidence="2 3">Zn</strain>
    </source>
</reference>
<dbReference type="HOGENOM" id="CLU_136305_2_0_1"/>
<feature type="region of interest" description="Disordered" evidence="1">
    <location>
        <begin position="1"/>
        <end position="31"/>
    </location>
</feature>
<sequence>MPRQKSKAEIIDERKAKLPLPEDPPVASDWNSADERNVNIARGSKDSEIATRAAAETSITGVMPPVTEGSGIREERQADLNEIGREVEVDLLTPKRER</sequence>